<feature type="transmembrane region" description="Helical" evidence="6">
    <location>
        <begin position="321"/>
        <end position="343"/>
    </location>
</feature>
<evidence type="ECO:0000256" key="4">
    <source>
        <dbReference type="ARBA" id="ARBA00022989"/>
    </source>
</evidence>
<keyword evidence="4 6" id="KW-1133">Transmembrane helix</keyword>
<feature type="transmembrane region" description="Helical" evidence="6">
    <location>
        <begin position="112"/>
        <end position="130"/>
    </location>
</feature>
<evidence type="ECO:0000256" key="2">
    <source>
        <dbReference type="ARBA" id="ARBA00022692"/>
    </source>
</evidence>
<feature type="transmembrane region" description="Helical" evidence="6">
    <location>
        <begin position="78"/>
        <end position="100"/>
    </location>
</feature>
<dbReference type="OrthoDB" id="2192428at2"/>
<evidence type="ECO:0000256" key="5">
    <source>
        <dbReference type="ARBA" id="ARBA00023136"/>
    </source>
</evidence>
<keyword evidence="3" id="KW-0133">Cell shape</keyword>
<keyword evidence="7" id="KW-0131">Cell cycle</keyword>
<evidence type="ECO:0000313" key="8">
    <source>
        <dbReference type="Proteomes" id="UP000193834"/>
    </source>
</evidence>
<feature type="transmembrane region" description="Helical" evidence="6">
    <location>
        <begin position="198"/>
        <end position="215"/>
    </location>
</feature>
<accession>A0A1X7LS20</accession>
<name>A0A1X7LS20_9BACL</name>
<keyword evidence="7" id="KW-0132">Cell division</keyword>
<dbReference type="GO" id="GO:0032153">
    <property type="term" value="C:cell division site"/>
    <property type="evidence" value="ECO:0007669"/>
    <property type="project" value="TreeGrafter"/>
</dbReference>
<feature type="transmembrane region" description="Helical" evidence="6">
    <location>
        <begin position="137"/>
        <end position="157"/>
    </location>
</feature>
<dbReference type="EMBL" id="FXAZ01000007">
    <property type="protein sequence ID" value="SMG56284.1"/>
    <property type="molecule type" value="Genomic_DNA"/>
</dbReference>
<dbReference type="Proteomes" id="UP000193834">
    <property type="component" value="Unassembled WGS sequence"/>
</dbReference>
<dbReference type="GO" id="GO:0008360">
    <property type="term" value="P:regulation of cell shape"/>
    <property type="evidence" value="ECO:0007669"/>
    <property type="project" value="UniProtKB-KW"/>
</dbReference>
<dbReference type="STRING" id="1852522.SAMN06295960_4094"/>
<evidence type="ECO:0000256" key="6">
    <source>
        <dbReference type="SAM" id="Phobius"/>
    </source>
</evidence>
<feature type="transmembrane region" description="Helical" evidence="6">
    <location>
        <begin position="392"/>
        <end position="414"/>
    </location>
</feature>
<organism evidence="7 8">
    <name type="scientific">Paenibacillus aquistagni</name>
    <dbReference type="NCBI Taxonomy" id="1852522"/>
    <lineage>
        <taxon>Bacteria</taxon>
        <taxon>Bacillati</taxon>
        <taxon>Bacillota</taxon>
        <taxon>Bacilli</taxon>
        <taxon>Bacillales</taxon>
        <taxon>Paenibacillaceae</taxon>
        <taxon>Paenibacillus</taxon>
    </lineage>
</organism>
<dbReference type="RefSeq" id="WP_085497472.1">
    <property type="nucleotide sequence ID" value="NZ_FXAZ01000007.1"/>
</dbReference>
<feature type="transmembrane region" description="Helical" evidence="6">
    <location>
        <begin position="221"/>
        <end position="236"/>
    </location>
</feature>
<feature type="transmembrane region" description="Helical" evidence="6">
    <location>
        <begin position="163"/>
        <end position="186"/>
    </location>
</feature>
<dbReference type="GO" id="GO:0015648">
    <property type="term" value="F:lipid-linked peptidoglycan transporter activity"/>
    <property type="evidence" value="ECO:0007669"/>
    <property type="project" value="TreeGrafter"/>
</dbReference>
<dbReference type="GO" id="GO:0005886">
    <property type="term" value="C:plasma membrane"/>
    <property type="evidence" value="ECO:0007669"/>
    <property type="project" value="TreeGrafter"/>
</dbReference>
<feature type="transmembrane region" description="Helical" evidence="6">
    <location>
        <begin position="364"/>
        <end position="386"/>
    </location>
</feature>
<reference evidence="7 8" key="1">
    <citation type="submission" date="2017-04" db="EMBL/GenBank/DDBJ databases">
        <authorList>
            <person name="Afonso C.L."/>
            <person name="Miller P.J."/>
            <person name="Scott M.A."/>
            <person name="Spackman E."/>
            <person name="Goraichik I."/>
            <person name="Dimitrov K.M."/>
            <person name="Suarez D.L."/>
            <person name="Swayne D.E."/>
        </authorList>
    </citation>
    <scope>NUCLEOTIDE SEQUENCE [LARGE SCALE GENOMIC DNA]</scope>
    <source>
        <strain evidence="7 8">11</strain>
    </source>
</reference>
<dbReference type="PANTHER" id="PTHR30474:SF1">
    <property type="entry name" value="PEPTIDOGLYCAN GLYCOSYLTRANSFERASE MRDB"/>
    <property type="match status" value="1"/>
</dbReference>
<evidence type="ECO:0000256" key="1">
    <source>
        <dbReference type="ARBA" id="ARBA00004141"/>
    </source>
</evidence>
<dbReference type="GO" id="GO:0051301">
    <property type="term" value="P:cell division"/>
    <property type="evidence" value="ECO:0007669"/>
    <property type="project" value="UniProtKB-KW"/>
</dbReference>
<evidence type="ECO:0000256" key="3">
    <source>
        <dbReference type="ARBA" id="ARBA00022960"/>
    </source>
</evidence>
<protein>
    <submittedName>
        <fullName evidence="7">Cell division protein FtsW, lipid II flippase</fullName>
    </submittedName>
</protein>
<sequence>MNTIRDQYLSNVCQHIQAKDMHEDIRNELLTHWDELVQDALDNGCPRENVEALVLQQMGDPEEIGRSFNQVHRPKMNWGLLITVGILVILGIAVSYYSTISLDYANLVAHKIFYSIIGLAIMLAVIFLDYRMLKKYSWVWFMLPFVIHAAVKPWIITMNGQELYLAIGSFSINLILAYSILLLIGISGILQQESTSKWRHSLSLMAITLLPLFLFSSANVKSYYLVYLVALLAVLWKSLKSKVYFYIVTGLHTLVASLYIFMFSSRPATNRILSFLSQDENYSFMLGRSRSAILSGGWWGQGIQDSSQEYPLIYSEYAISYIFHSLGWIIGALCLVVIGYVIVQFIRMSKQVKDNYGRTIITGLAAYIGFQYVYNILMIFGLAPQAGISPPIISYGGTYSVLTLAIIGLMLSIYRRKDMIPHGVQVRE</sequence>
<keyword evidence="2 6" id="KW-0812">Transmembrane</keyword>
<dbReference type="AlphaFoldDB" id="A0A1X7LS20"/>
<evidence type="ECO:0000313" key="7">
    <source>
        <dbReference type="EMBL" id="SMG56284.1"/>
    </source>
</evidence>
<dbReference type="Pfam" id="PF01098">
    <property type="entry name" value="FTSW_RODA_SPOVE"/>
    <property type="match status" value="1"/>
</dbReference>
<comment type="subcellular location">
    <subcellularLocation>
        <location evidence="1">Membrane</location>
        <topology evidence="1">Multi-pass membrane protein</topology>
    </subcellularLocation>
</comment>
<keyword evidence="5 6" id="KW-0472">Membrane</keyword>
<gene>
    <name evidence="7" type="ORF">SAMN06295960_4094</name>
</gene>
<keyword evidence="8" id="KW-1185">Reference proteome</keyword>
<dbReference type="InterPro" id="IPR001182">
    <property type="entry name" value="FtsW/RodA"/>
</dbReference>
<proteinExistence type="predicted"/>
<dbReference type="PANTHER" id="PTHR30474">
    <property type="entry name" value="CELL CYCLE PROTEIN"/>
    <property type="match status" value="1"/>
</dbReference>
<feature type="transmembrane region" description="Helical" evidence="6">
    <location>
        <begin position="243"/>
        <end position="263"/>
    </location>
</feature>